<evidence type="ECO:0000313" key="7">
    <source>
        <dbReference type="EMBL" id="KAL3316603.1"/>
    </source>
</evidence>
<dbReference type="PROSITE" id="PS00018">
    <property type="entry name" value="EF_HAND_1"/>
    <property type="match status" value="1"/>
</dbReference>
<dbReference type="PROSITE" id="PS50222">
    <property type="entry name" value="EF_HAND_2"/>
    <property type="match status" value="3"/>
</dbReference>
<organism evidence="7 8">
    <name type="scientific">Cichlidogyrus casuarinus</name>
    <dbReference type="NCBI Taxonomy" id="1844966"/>
    <lineage>
        <taxon>Eukaryota</taxon>
        <taxon>Metazoa</taxon>
        <taxon>Spiralia</taxon>
        <taxon>Lophotrochozoa</taxon>
        <taxon>Platyhelminthes</taxon>
        <taxon>Monogenea</taxon>
        <taxon>Monopisthocotylea</taxon>
        <taxon>Dactylogyridea</taxon>
        <taxon>Ancyrocephalidae</taxon>
        <taxon>Cichlidogyrus</taxon>
    </lineage>
</organism>
<feature type="domain" description="EF-hand" evidence="6">
    <location>
        <begin position="27"/>
        <end position="62"/>
    </location>
</feature>
<dbReference type="Proteomes" id="UP001626550">
    <property type="component" value="Unassembled WGS sequence"/>
</dbReference>
<dbReference type="InterPro" id="IPR050230">
    <property type="entry name" value="CALM/Myosin/TropC-like"/>
</dbReference>
<sequence>MNDNQKSRRKSQSGGSQTDSKLRLTSSQKQEIREAFNLFDLEGIGVIEIEQLKIPLRALGFEPTKDDMRKIRQQYDNEGKGVIDFSGFLSLMTLKMLEKESEEDICKAFQMFDCSNQGRITLNDLKKVAKIVGEKMTDEELQEMIDEADRNGDGVIDQVEFIRIMKRTNVI</sequence>
<feature type="region of interest" description="Disordered" evidence="5">
    <location>
        <begin position="1"/>
        <end position="26"/>
    </location>
</feature>
<evidence type="ECO:0000313" key="8">
    <source>
        <dbReference type="Proteomes" id="UP001626550"/>
    </source>
</evidence>
<dbReference type="GO" id="GO:0046872">
    <property type="term" value="F:metal ion binding"/>
    <property type="evidence" value="ECO:0007669"/>
    <property type="project" value="UniProtKB-KW"/>
</dbReference>
<dbReference type="InterPro" id="IPR018247">
    <property type="entry name" value="EF_Hand_1_Ca_BS"/>
</dbReference>
<comment type="caution">
    <text evidence="7">The sequence shown here is derived from an EMBL/GenBank/DDBJ whole genome shotgun (WGS) entry which is preliminary data.</text>
</comment>
<name>A0ABD2QB19_9PLAT</name>
<dbReference type="InterPro" id="IPR000629">
    <property type="entry name" value="RNA-helicase_DEAD-box_CS"/>
</dbReference>
<dbReference type="Pfam" id="PF13499">
    <property type="entry name" value="EF-hand_7"/>
    <property type="match status" value="2"/>
</dbReference>
<dbReference type="PANTHER" id="PTHR23048:SF59">
    <property type="entry name" value="EF-HAND SUPERFAMILY PROTEIN"/>
    <property type="match status" value="1"/>
</dbReference>
<dbReference type="AlphaFoldDB" id="A0ABD2QB19"/>
<dbReference type="EMBL" id="JBJKFK010000514">
    <property type="protein sequence ID" value="KAL3316603.1"/>
    <property type="molecule type" value="Genomic_DNA"/>
</dbReference>
<evidence type="ECO:0000259" key="6">
    <source>
        <dbReference type="PROSITE" id="PS50222"/>
    </source>
</evidence>
<evidence type="ECO:0000256" key="5">
    <source>
        <dbReference type="SAM" id="MobiDB-lite"/>
    </source>
</evidence>
<feature type="domain" description="EF-hand" evidence="6">
    <location>
        <begin position="136"/>
        <end position="171"/>
    </location>
</feature>
<evidence type="ECO:0000256" key="2">
    <source>
        <dbReference type="ARBA" id="ARBA00022723"/>
    </source>
</evidence>
<keyword evidence="4" id="KW-0106">Calcium</keyword>
<evidence type="ECO:0000256" key="3">
    <source>
        <dbReference type="ARBA" id="ARBA00022737"/>
    </source>
</evidence>
<dbReference type="InterPro" id="IPR011992">
    <property type="entry name" value="EF-hand-dom_pair"/>
</dbReference>
<keyword evidence="8" id="KW-1185">Reference proteome</keyword>
<gene>
    <name evidence="7" type="primary">CETN1_2</name>
    <name evidence="7" type="ORF">Ciccas_004749</name>
</gene>
<accession>A0ABD2QB19</accession>
<comment type="similarity">
    <text evidence="1">Belongs to the centrin family.</text>
</comment>
<dbReference type="SUPFAM" id="SSF47473">
    <property type="entry name" value="EF-hand"/>
    <property type="match status" value="1"/>
</dbReference>
<dbReference type="FunFam" id="1.10.238.10:FF:000001">
    <property type="entry name" value="Calmodulin 1"/>
    <property type="match status" value="1"/>
</dbReference>
<feature type="compositionally biased region" description="Polar residues" evidence="5">
    <location>
        <begin position="12"/>
        <end position="26"/>
    </location>
</feature>
<dbReference type="SMART" id="SM00054">
    <property type="entry name" value="EFh"/>
    <property type="match status" value="4"/>
</dbReference>
<reference evidence="7 8" key="1">
    <citation type="submission" date="2024-11" db="EMBL/GenBank/DDBJ databases">
        <title>Adaptive evolution of stress response genes in parasites aligns with host niche diversity.</title>
        <authorList>
            <person name="Hahn C."/>
            <person name="Resl P."/>
        </authorList>
    </citation>
    <scope>NUCLEOTIDE SEQUENCE [LARGE SCALE GENOMIC DNA]</scope>
    <source>
        <strain evidence="7">EGGRZ-B1_66</strain>
        <tissue evidence="7">Body</tissue>
    </source>
</reference>
<protein>
    <submittedName>
        <fullName evidence="7">Centrin-1</fullName>
    </submittedName>
</protein>
<dbReference type="PANTHER" id="PTHR23048">
    <property type="entry name" value="MYOSIN LIGHT CHAIN 1, 3"/>
    <property type="match status" value="1"/>
</dbReference>
<evidence type="ECO:0000256" key="4">
    <source>
        <dbReference type="ARBA" id="ARBA00022837"/>
    </source>
</evidence>
<proteinExistence type="inferred from homology"/>
<dbReference type="Gene3D" id="1.10.238.10">
    <property type="entry name" value="EF-hand"/>
    <property type="match status" value="2"/>
</dbReference>
<keyword evidence="3" id="KW-0677">Repeat</keyword>
<feature type="domain" description="EF-hand" evidence="6">
    <location>
        <begin position="100"/>
        <end position="135"/>
    </location>
</feature>
<dbReference type="InterPro" id="IPR002048">
    <property type="entry name" value="EF_hand_dom"/>
</dbReference>
<evidence type="ECO:0000256" key="1">
    <source>
        <dbReference type="ARBA" id="ARBA00005253"/>
    </source>
</evidence>
<keyword evidence="2" id="KW-0479">Metal-binding</keyword>
<dbReference type="PROSITE" id="PS00039">
    <property type="entry name" value="DEAD_ATP_HELICASE"/>
    <property type="match status" value="1"/>
</dbReference>
<dbReference type="CDD" id="cd00051">
    <property type="entry name" value="EFh"/>
    <property type="match status" value="2"/>
</dbReference>